<keyword evidence="2" id="KW-1185">Reference proteome</keyword>
<dbReference type="EMBL" id="CABFNO020001404">
    <property type="protein sequence ID" value="CAG9986309.1"/>
    <property type="molecule type" value="Genomic_DNA"/>
</dbReference>
<sequence>MSTPLQTEVIDDFMIAKEAFTHETLLLGHRLSSLSPDLYAFNERPTIHIAQRLSLQLPLQSLGPFRATSWLLPDHGWDGIGWAGKLWSY</sequence>
<proteinExistence type="predicted"/>
<comment type="caution">
    <text evidence="1">The sequence shown here is derived from an EMBL/GenBank/DDBJ whole genome shotgun (WGS) entry which is preliminary data.</text>
</comment>
<evidence type="ECO:0000313" key="2">
    <source>
        <dbReference type="Proteomes" id="UP000754883"/>
    </source>
</evidence>
<reference evidence="1" key="1">
    <citation type="submission" date="2021-10" db="EMBL/GenBank/DDBJ databases">
        <authorList>
            <person name="Piombo E."/>
        </authorList>
    </citation>
    <scope>NUCLEOTIDE SEQUENCE</scope>
</reference>
<accession>A0A9N9UDJ0</accession>
<dbReference type="AlphaFoldDB" id="A0A9N9UDJ0"/>
<name>A0A9N9UDJ0_9HYPO</name>
<organism evidence="1 2">
    <name type="scientific">Clonostachys byssicola</name>
    <dbReference type="NCBI Taxonomy" id="160290"/>
    <lineage>
        <taxon>Eukaryota</taxon>
        <taxon>Fungi</taxon>
        <taxon>Dikarya</taxon>
        <taxon>Ascomycota</taxon>
        <taxon>Pezizomycotina</taxon>
        <taxon>Sordariomycetes</taxon>
        <taxon>Hypocreomycetidae</taxon>
        <taxon>Hypocreales</taxon>
        <taxon>Bionectriaceae</taxon>
        <taxon>Clonostachys</taxon>
    </lineage>
</organism>
<dbReference type="Proteomes" id="UP000754883">
    <property type="component" value="Unassembled WGS sequence"/>
</dbReference>
<evidence type="ECO:0000313" key="1">
    <source>
        <dbReference type="EMBL" id="CAG9986309.1"/>
    </source>
</evidence>
<protein>
    <submittedName>
        <fullName evidence="1">Uncharacterized protein</fullName>
    </submittedName>
</protein>
<gene>
    <name evidence="1" type="ORF">CBYS24578_00012611</name>
</gene>